<feature type="compositionally biased region" description="Polar residues" evidence="2">
    <location>
        <begin position="12"/>
        <end position="24"/>
    </location>
</feature>
<evidence type="ECO:0000256" key="1">
    <source>
        <dbReference type="SAM" id="Coils"/>
    </source>
</evidence>
<keyword evidence="4" id="KW-1185">Reference proteome</keyword>
<accession>A0A8J8NU34</accession>
<sequence length="574" mass="66334">MILHQNIIMNEGSASPNRQTSIHPLSSSLTSTKLSSYPSTQNHPRKQGGPLRVTLREIANSKEFQTDPIQYPSVKCVSMYKYRRNNNLPLQRMQMYSSGDYVRQGTSFERQQTMNSPSYKFNPMLLKEASVESIGSMNKTMKQPKKKASIAQEIQKVKEQRELLYLTLRTSKLQEGKRNSLELRDSPASKLFPHNLHLNQTFNQTRNHPKSPSINPGIFQTQPYESWDSKLEKHVHRQQLLSTQFKDLQIFVMPDKHILSLDLMPQFELSSADFTEKKKKQVSTSEAEEKIVHMRSIDFYSNLNRLSINKLRLSGVKLPKETMGARMTRAKLRFIHQLKMEEQGRQKLTYDDMEQYVADFQRSQEVIAKNKRQVDGEIANIQANIAYDELMAEMGPLGHSRGSSMKTGSSGLLRKPTTRLSSHYSQGTANTSAPPKNYLTDVNLSLARTLKQQDLRHQGISNPQALDLMSLPELMDLDIRENYITKVPECLKSNKFRVKQELFEKHKERLIREKKEMELNVIRANKKQEMIQAVGENVDKYELMRLNSKLRSSTVIEQYKQMKRGSDINFSQML</sequence>
<gene>
    <name evidence="3" type="ORF">FGO68_gene15429</name>
</gene>
<evidence type="ECO:0000313" key="3">
    <source>
        <dbReference type="EMBL" id="TNV80275.1"/>
    </source>
</evidence>
<comment type="caution">
    <text evidence="3">The sequence shown here is derived from an EMBL/GenBank/DDBJ whole genome shotgun (WGS) entry which is preliminary data.</text>
</comment>
<organism evidence="3 4">
    <name type="scientific">Halteria grandinella</name>
    <dbReference type="NCBI Taxonomy" id="5974"/>
    <lineage>
        <taxon>Eukaryota</taxon>
        <taxon>Sar</taxon>
        <taxon>Alveolata</taxon>
        <taxon>Ciliophora</taxon>
        <taxon>Intramacronucleata</taxon>
        <taxon>Spirotrichea</taxon>
        <taxon>Stichotrichia</taxon>
        <taxon>Sporadotrichida</taxon>
        <taxon>Halteriidae</taxon>
        <taxon>Halteria</taxon>
    </lineage>
</organism>
<name>A0A8J8NU34_HALGN</name>
<feature type="region of interest" description="Disordered" evidence="2">
    <location>
        <begin position="9"/>
        <end position="51"/>
    </location>
</feature>
<protein>
    <submittedName>
        <fullName evidence="3">Uncharacterized protein</fullName>
    </submittedName>
</protein>
<dbReference type="AlphaFoldDB" id="A0A8J8NU34"/>
<reference evidence="3" key="1">
    <citation type="submission" date="2019-06" db="EMBL/GenBank/DDBJ databases">
        <authorList>
            <person name="Zheng W."/>
        </authorList>
    </citation>
    <scope>NUCLEOTIDE SEQUENCE</scope>
    <source>
        <strain evidence="3">QDHG01</strain>
    </source>
</reference>
<evidence type="ECO:0000256" key="2">
    <source>
        <dbReference type="SAM" id="MobiDB-lite"/>
    </source>
</evidence>
<feature type="coiled-coil region" evidence="1">
    <location>
        <begin position="500"/>
        <end position="527"/>
    </location>
</feature>
<evidence type="ECO:0000313" key="4">
    <source>
        <dbReference type="Proteomes" id="UP000785679"/>
    </source>
</evidence>
<feature type="compositionally biased region" description="Low complexity" evidence="2">
    <location>
        <begin position="25"/>
        <end position="40"/>
    </location>
</feature>
<keyword evidence="1" id="KW-0175">Coiled coil</keyword>
<proteinExistence type="predicted"/>
<dbReference type="Proteomes" id="UP000785679">
    <property type="component" value="Unassembled WGS sequence"/>
</dbReference>
<dbReference type="EMBL" id="RRYP01007729">
    <property type="protein sequence ID" value="TNV80275.1"/>
    <property type="molecule type" value="Genomic_DNA"/>
</dbReference>